<sequence>MLPAAAMPPPVPSTPNFFLLPPHDD</sequence>
<name>A0A0A9AN96_ARUDO</name>
<organism evidence="2">
    <name type="scientific">Arundo donax</name>
    <name type="common">Giant reed</name>
    <name type="synonym">Donax arundinaceus</name>
    <dbReference type="NCBI Taxonomy" id="35708"/>
    <lineage>
        <taxon>Eukaryota</taxon>
        <taxon>Viridiplantae</taxon>
        <taxon>Streptophyta</taxon>
        <taxon>Embryophyta</taxon>
        <taxon>Tracheophyta</taxon>
        <taxon>Spermatophyta</taxon>
        <taxon>Magnoliopsida</taxon>
        <taxon>Liliopsida</taxon>
        <taxon>Poales</taxon>
        <taxon>Poaceae</taxon>
        <taxon>PACMAD clade</taxon>
        <taxon>Arundinoideae</taxon>
        <taxon>Arundineae</taxon>
        <taxon>Arundo</taxon>
    </lineage>
</organism>
<protein>
    <submittedName>
        <fullName evidence="2">Uncharacterized protein</fullName>
    </submittedName>
</protein>
<accession>A0A0A9AN96</accession>
<dbReference type="AlphaFoldDB" id="A0A0A9AN96"/>
<reference evidence="2" key="1">
    <citation type="submission" date="2014-09" db="EMBL/GenBank/DDBJ databases">
        <authorList>
            <person name="Magalhaes I.L.F."/>
            <person name="Oliveira U."/>
            <person name="Santos F.R."/>
            <person name="Vidigal T.H.D.A."/>
            <person name="Brescovit A.D."/>
            <person name="Santos A.J."/>
        </authorList>
    </citation>
    <scope>NUCLEOTIDE SEQUENCE</scope>
    <source>
        <tissue evidence="2">Shoot tissue taken approximately 20 cm above the soil surface</tissue>
    </source>
</reference>
<evidence type="ECO:0000313" key="2">
    <source>
        <dbReference type="EMBL" id="JAD53179.1"/>
    </source>
</evidence>
<dbReference type="EMBL" id="GBRH01244716">
    <property type="protein sequence ID" value="JAD53179.1"/>
    <property type="molecule type" value="Transcribed_RNA"/>
</dbReference>
<proteinExistence type="predicted"/>
<reference evidence="2" key="2">
    <citation type="journal article" date="2015" name="Data Brief">
        <title>Shoot transcriptome of the giant reed, Arundo donax.</title>
        <authorList>
            <person name="Barrero R.A."/>
            <person name="Guerrero F.D."/>
            <person name="Moolhuijzen P."/>
            <person name="Goolsby J.A."/>
            <person name="Tidwell J."/>
            <person name="Bellgard S.E."/>
            <person name="Bellgard M.I."/>
        </authorList>
    </citation>
    <scope>NUCLEOTIDE SEQUENCE</scope>
    <source>
        <tissue evidence="2">Shoot tissue taken approximately 20 cm above the soil surface</tissue>
    </source>
</reference>
<feature type="region of interest" description="Disordered" evidence="1">
    <location>
        <begin position="1"/>
        <end position="25"/>
    </location>
</feature>
<feature type="compositionally biased region" description="Pro residues" evidence="1">
    <location>
        <begin position="1"/>
        <end position="13"/>
    </location>
</feature>
<evidence type="ECO:0000256" key="1">
    <source>
        <dbReference type="SAM" id="MobiDB-lite"/>
    </source>
</evidence>